<dbReference type="STRING" id="1144672.F966_01019"/>
<comment type="caution">
    <text evidence="2">The sequence shown here is derived from an EMBL/GenBank/DDBJ whole genome shotgun (WGS) entry which is preliminary data.</text>
</comment>
<dbReference type="PATRIC" id="fig|1144672.3.peg.982"/>
<feature type="domain" description="Polysaccharide pyruvyl transferase" evidence="1">
    <location>
        <begin position="23"/>
        <end position="245"/>
    </location>
</feature>
<dbReference type="Pfam" id="PF04230">
    <property type="entry name" value="PS_pyruv_trans"/>
    <property type="match status" value="1"/>
</dbReference>
<evidence type="ECO:0000313" key="3">
    <source>
        <dbReference type="Proteomes" id="UP000013209"/>
    </source>
</evidence>
<evidence type="ECO:0000259" key="1">
    <source>
        <dbReference type="Pfam" id="PF04230"/>
    </source>
</evidence>
<gene>
    <name evidence="2" type="ORF">F966_01019</name>
</gene>
<accession>N8XUW7</accession>
<dbReference type="InterPro" id="IPR007345">
    <property type="entry name" value="Polysacch_pyruvyl_Trfase"/>
</dbReference>
<organism evidence="2 3">
    <name type="scientific">Acinetobacter higginsii</name>
    <dbReference type="NCBI Taxonomy" id="70347"/>
    <lineage>
        <taxon>Bacteria</taxon>
        <taxon>Pseudomonadati</taxon>
        <taxon>Pseudomonadota</taxon>
        <taxon>Gammaproteobacteria</taxon>
        <taxon>Moraxellales</taxon>
        <taxon>Moraxellaceae</taxon>
        <taxon>Acinetobacter</taxon>
    </lineage>
</organism>
<reference evidence="2 3" key="1">
    <citation type="submission" date="2013-02" db="EMBL/GenBank/DDBJ databases">
        <title>The Genome Sequence of Acinetobacter sp. CIP 56.2.</title>
        <authorList>
            <consortium name="The Broad Institute Genome Sequencing Platform"/>
            <consortium name="The Broad Institute Genome Sequencing Center for Infectious Disease"/>
            <person name="Cerqueira G."/>
            <person name="Feldgarden M."/>
            <person name="Courvalin P."/>
            <person name="Perichon B."/>
            <person name="Grillot-Courvalin C."/>
            <person name="Clermont D."/>
            <person name="Rocha E."/>
            <person name="Yoon E.-J."/>
            <person name="Nemec A."/>
            <person name="Walker B."/>
            <person name="Young S.K."/>
            <person name="Zeng Q."/>
            <person name="Gargeya S."/>
            <person name="Fitzgerald M."/>
            <person name="Haas B."/>
            <person name="Abouelleil A."/>
            <person name="Alvarado L."/>
            <person name="Arachchi H.M."/>
            <person name="Berlin A.M."/>
            <person name="Chapman S.B."/>
            <person name="Dewar J."/>
            <person name="Goldberg J."/>
            <person name="Griggs A."/>
            <person name="Gujja S."/>
            <person name="Hansen M."/>
            <person name="Howarth C."/>
            <person name="Imamovic A."/>
            <person name="Larimer J."/>
            <person name="McCowan C."/>
            <person name="Murphy C."/>
            <person name="Neiman D."/>
            <person name="Pearson M."/>
            <person name="Priest M."/>
            <person name="Roberts A."/>
            <person name="Saif S."/>
            <person name="Shea T."/>
            <person name="Sisk P."/>
            <person name="Sykes S."/>
            <person name="Wortman J."/>
            <person name="Nusbaum C."/>
            <person name="Birren B."/>
        </authorList>
    </citation>
    <scope>NUCLEOTIDE SEQUENCE [LARGE SCALE GENOMIC DNA]</scope>
    <source>
        <strain evidence="2 3">CIP 56.2</strain>
    </source>
</reference>
<dbReference type="HOGENOM" id="CLU_376708_0_0_6"/>
<evidence type="ECO:0000313" key="2">
    <source>
        <dbReference type="EMBL" id="ENV11228.1"/>
    </source>
</evidence>
<protein>
    <recommendedName>
        <fullName evidence="1">Polysaccharide pyruvyl transferase domain-containing protein</fullName>
    </recommendedName>
</protein>
<dbReference type="eggNOG" id="COG0859">
    <property type="taxonomic scope" value="Bacteria"/>
</dbReference>
<sequence length="736" mass="85163">MVKCLYLNLTATIPHIGCLAVTYAHLKNLNSIGVSVTSYNAIELKEYWKGSREDSLKYIYNSEMAKEIYNHDFVVINGEGTIHHDKGCHLLSLAEFSIKNNKPVFLLNLSLDSLFFNFDDVLLNCSDIVTREIITYKFLINKNIPCRLALDDFTKADFSLSTSRDLKGSVVFTDYHPDVESLTIPLLHKIQSVSEPVVFYPFVGSEYAKTWKNVVANFKTASMIICGRYHGIYAAGLASKPFVILPMNTHKALGLIQFSKIKIPICQKKSHIENVIKFTRNNNNIFEDFNCWMKETFHEDSFLKIRDFVFSKKNINDEKSFFCFEGVEDNSFERYYDGLYKNMLKESNARLLKSSQLLQNNEYESFLKTNSVDYIKNDSSILSRFISFYALGKYSEAEKLLPNLNYDNKHHFKAICNFKLEFGLLSEVSDSFFSNDAEYSNELFLKTIDKHEYEKAWPMLIKRASSQNYVLNGRHFLVSNNMMLDKVFILEGGVGDQIRQSKIFYEILRKYKDFFIVCDRRIHYFLKESFSNVSFVNGGTLDDGVFDIYPILDFYNELSPFSVKDRNLLVNKDLKKYWLNRINDLAKGKLKIGICQGTHLKSYERLSNRFEYDLWLDFISQYSDQAVFVNLSFDYQGDIEYVENLNVNLKDDFDNTSALISSLDYIISPANTLLDLSGALGVKTIALFTGYKFRARQDVNGNDLYHSNVVWKGSYNVNDKTRALKSAFDYIFNLDK</sequence>
<dbReference type="EMBL" id="APPH01000004">
    <property type="protein sequence ID" value="ENV11228.1"/>
    <property type="molecule type" value="Genomic_DNA"/>
</dbReference>
<dbReference type="AlphaFoldDB" id="N8XUW7"/>
<name>N8XUW7_9GAMM</name>
<proteinExistence type="predicted"/>
<dbReference type="Proteomes" id="UP000013209">
    <property type="component" value="Unassembled WGS sequence"/>
</dbReference>